<keyword evidence="2" id="KW-0813">Transport</keyword>
<evidence type="ECO:0000256" key="5">
    <source>
        <dbReference type="ARBA" id="ARBA00022989"/>
    </source>
</evidence>
<dbReference type="Gene3D" id="1.20.1250.20">
    <property type="entry name" value="MFS general substrate transporter like domains"/>
    <property type="match status" value="1"/>
</dbReference>
<feature type="transmembrane region" description="Helical" evidence="8">
    <location>
        <begin position="275"/>
        <end position="298"/>
    </location>
</feature>
<evidence type="ECO:0000256" key="3">
    <source>
        <dbReference type="ARBA" id="ARBA00022475"/>
    </source>
</evidence>
<proteinExistence type="predicted"/>
<dbReference type="SUPFAM" id="SSF103473">
    <property type="entry name" value="MFS general substrate transporter"/>
    <property type="match status" value="1"/>
</dbReference>
<evidence type="ECO:0000256" key="8">
    <source>
        <dbReference type="SAM" id="Phobius"/>
    </source>
</evidence>
<feature type="region of interest" description="Disordered" evidence="7">
    <location>
        <begin position="423"/>
        <end position="471"/>
    </location>
</feature>
<dbReference type="InterPro" id="IPR036259">
    <property type="entry name" value="MFS_trans_sf"/>
</dbReference>
<feature type="compositionally biased region" description="Pro residues" evidence="7">
    <location>
        <begin position="459"/>
        <end position="468"/>
    </location>
</feature>
<dbReference type="PANTHER" id="PTHR23513">
    <property type="entry name" value="INTEGRAL MEMBRANE EFFLUX PROTEIN-RELATED"/>
    <property type="match status" value="1"/>
</dbReference>
<evidence type="ECO:0000256" key="1">
    <source>
        <dbReference type="ARBA" id="ARBA00004651"/>
    </source>
</evidence>
<protein>
    <submittedName>
        <fullName evidence="9">MFS transporter</fullName>
    </submittedName>
</protein>
<accession>A0A846Z093</accession>
<dbReference type="CDD" id="cd06173">
    <property type="entry name" value="MFS_MefA_like"/>
    <property type="match status" value="1"/>
</dbReference>
<keyword evidence="4 8" id="KW-0812">Transmembrane</keyword>
<feature type="transmembrane region" description="Helical" evidence="8">
    <location>
        <begin position="310"/>
        <end position="326"/>
    </location>
</feature>
<dbReference type="AlphaFoldDB" id="A0A846Z093"/>
<feature type="transmembrane region" description="Helical" evidence="8">
    <location>
        <begin position="332"/>
        <end position="354"/>
    </location>
</feature>
<dbReference type="InterPro" id="IPR010290">
    <property type="entry name" value="TM_effector"/>
</dbReference>
<evidence type="ECO:0000256" key="7">
    <source>
        <dbReference type="SAM" id="MobiDB-lite"/>
    </source>
</evidence>
<dbReference type="EMBL" id="JAAXPI010000032">
    <property type="protein sequence ID" value="NKZ06249.1"/>
    <property type="molecule type" value="Genomic_DNA"/>
</dbReference>
<evidence type="ECO:0000313" key="10">
    <source>
        <dbReference type="Proteomes" id="UP000579250"/>
    </source>
</evidence>
<dbReference type="PANTHER" id="PTHR23513:SF6">
    <property type="entry name" value="MAJOR FACILITATOR SUPERFAMILY ASSOCIATED DOMAIN-CONTAINING PROTEIN"/>
    <property type="match status" value="1"/>
</dbReference>
<feature type="transmembrane region" description="Helical" evidence="8">
    <location>
        <begin position="374"/>
        <end position="394"/>
    </location>
</feature>
<keyword evidence="5 8" id="KW-1133">Transmembrane helix</keyword>
<feature type="transmembrane region" description="Helical" evidence="8">
    <location>
        <begin position="400"/>
        <end position="418"/>
    </location>
</feature>
<keyword evidence="3" id="KW-1003">Cell membrane</keyword>
<feature type="region of interest" description="Disordered" evidence="7">
    <location>
        <begin position="1"/>
        <end position="24"/>
    </location>
</feature>
<dbReference type="RefSeq" id="WP_083946889.1">
    <property type="nucleotide sequence ID" value="NZ_JAAXPI010000032.1"/>
</dbReference>
<dbReference type="GO" id="GO:0005886">
    <property type="term" value="C:plasma membrane"/>
    <property type="evidence" value="ECO:0007669"/>
    <property type="project" value="UniProtKB-SubCell"/>
</dbReference>
<comment type="subcellular location">
    <subcellularLocation>
        <location evidence="1">Cell membrane</location>
        <topology evidence="1">Multi-pass membrane protein</topology>
    </subcellularLocation>
</comment>
<evidence type="ECO:0000256" key="6">
    <source>
        <dbReference type="ARBA" id="ARBA00023136"/>
    </source>
</evidence>
<keyword evidence="10" id="KW-1185">Reference proteome</keyword>
<evidence type="ECO:0000313" key="9">
    <source>
        <dbReference type="EMBL" id="NKZ06249.1"/>
    </source>
</evidence>
<keyword evidence="6 8" id="KW-0472">Membrane</keyword>
<dbReference type="Proteomes" id="UP000579250">
    <property type="component" value="Unassembled WGS sequence"/>
</dbReference>
<reference evidence="9 10" key="1">
    <citation type="submission" date="2020-04" db="EMBL/GenBank/DDBJ databases">
        <title>MicrobeNet Type strains.</title>
        <authorList>
            <person name="Nicholson A.C."/>
        </authorList>
    </citation>
    <scope>NUCLEOTIDE SEQUENCE [LARGE SCALE GENOMIC DNA]</scope>
    <source>
        <strain evidence="9 10">ATCC BAA-277</strain>
    </source>
</reference>
<dbReference type="Pfam" id="PF05977">
    <property type="entry name" value="MFS_3"/>
    <property type="match status" value="1"/>
</dbReference>
<feature type="transmembrane region" description="Helical" evidence="8">
    <location>
        <begin position="33"/>
        <end position="59"/>
    </location>
</feature>
<organism evidence="9 10">
    <name type="scientific">Actinomadura latina</name>
    <dbReference type="NCBI Taxonomy" id="163603"/>
    <lineage>
        <taxon>Bacteria</taxon>
        <taxon>Bacillati</taxon>
        <taxon>Actinomycetota</taxon>
        <taxon>Actinomycetes</taxon>
        <taxon>Streptosporangiales</taxon>
        <taxon>Thermomonosporaceae</taxon>
        <taxon>Actinomadura</taxon>
    </lineage>
</organism>
<feature type="transmembrane region" description="Helical" evidence="8">
    <location>
        <begin position="188"/>
        <end position="207"/>
    </location>
</feature>
<comment type="caution">
    <text evidence="9">The sequence shown here is derived from an EMBL/GenBank/DDBJ whole genome shotgun (WGS) entry which is preliminary data.</text>
</comment>
<evidence type="ECO:0000256" key="4">
    <source>
        <dbReference type="ARBA" id="ARBA00022692"/>
    </source>
</evidence>
<name>A0A846Z093_9ACTN</name>
<feature type="transmembrane region" description="Helical" evidence="8">
    <location>
        <begin position="245"/>
        <end position="269"/>
    </location>
</feature>
<gene>
    <name evidence="9" type="ORF">HGB48_21215</name>
</gene>
<evidence type="ECO:0000256" key="2">
    <source>
        <dbReference type="ARBA" id="ARBA00022448"/>
    </source>
</evidence>
<sequence length="497" mass="52809">MTATSPGLDLHVGGGKAEPNGENDDDWRRNFRLLLSGSVFSQLGTIGAAAANPLLALALTGSPIVAGWVAAASTLPGLVLHLPVGLLVDRYDRWRIMMVSQVARVLNSIVLVIGLWVLAAPWPMLVVAAVIDGSCAVFFRIAELAAVRCVVPDGKVENAMGKSEARHHIAVVFGRPVGGLLFTLGRTFPYVLDGLTSVVSVASLLWVKASMRSFESQRKKSLEESREKVLDSFKEGFRWIYRDRFLSVSLGACAVANTGFQITILLLVVEAERRFSGSVIGIMLATSGVSGFLGALTAPTVVRLLTPVETVKYCVALWIPLLVIVAAARDPLIGLCAWGACSFIGAYVNVALAVYQGKVIPRRVLGRVEGVHRFTTTGAVTLGAFSGGYVITVLGTRSAAALVATAFVAIGIAVPVLIRKPGPHGGPNPVQNGAQRTGGEKPAEGPEPPVGGDSRRRPPQPSVRPPSPAHYVRRHIRGVLFRSLPHEAASVRRASRR</sequence>
<feature type="transmembrane region" description="Helical" evidence="8">
    <location>
        <begin position="109"/>
        <end position="131"/>
    </location>
</feature>
<feature type="transmembrane region" description="Helical" evidence="8">
    <location>
        <begin position="65"/>
        <end position="88"/>
    </location>
</feature>